<dbReference type="GO" id="GO:0045179">
    <property type="term" value="C:apical cortex"/>
    <property type="evidence" value="ECO:0007669"/>
    <property type="project" value="TreeGrafter"/>
</dbReference>
<dbReference type="GO" id="GO:0009786">
    <property type="term" value="P:regulation of asymmetric cell division"/>
    <property type="evidence" value="ECO:0007669"/>
    <property type="project" value="TreeGrafter"/>
</dbReference>
<evidence type="ECO:0000313" key="3">
    <source>
        <dbReference type="RefSeq" id="XP_027198684.1"/>
    </source>
</evidence>
<dbReference type="KEGG" id="dpte:113792920"/>
<reference evidence="3" key="1">
    <citation type="submission" date="2025-08" db="UniProtKB">
        <authorList>
            <consortium name="RefSeq"/>
        </authorList>
    </citation>
    <scope>IDENTIFICATION</scope>
    <source>
        <strain evidence="3">Airmid</strain>
    </source>
</reference>
<evidence type="ECO:0000259" key="1">
    <source>
        <dbReference type="Pfam" id="PF19427"/>
    </source>
</evidence>
<dbReference type="GO" id="GO:0045176">
    <property type="term" value="P:apical protein localization"/>
    <property type="evidence" value="ECO:0007669"/>
    <property type="project" value="TreeGrafter"/>
</dbReference>
<dbReference type="PANTHER" id="PTHR21386">
    <property type="entry name" value="INSCUTEABLE"/>
    <property type="match status" value="1"/>
</dbReference>
<dbReference type="InterPro" id="IPR011989">
    <property type="entry name" value="ARM-like"/>
</dbReference>
<dbReference type="OrthoDB" id="5796379at2759"/>
<dbReference type="PANTHER" id="PTHR21386:SF0">
    <property type="entry name" value="PROTEIN INSCUTEABLE HOMOLOG"/>
    <property type="match status" value="1"/>
</dbReference>
<dbReference type="OMA" id="YMCRLFI"/>
<dbReference type="GO" id="GO:0000132">
    <property type="term" value="P:establishment of mitotic spindle orientation"/>
    <property type="evidence" value="ECO:0007669"/>
    <property type="project" value="TreeGrafter"/>
</dbReference>
<dbReference type="CDD" id="cd21966">
    <property type="entry name" value="INSC_LBD"/>
    <property type="match status" value="1"/>
</dbReference>
<accession>A0A6P6Y2V6</accession>
<evidence type="ECO:0000313" key="2">
    <source>
        <dbReference type="Proteomes" id="UP000515146"/>
    </source>
</evidence>
<dbReference type="GO" id="GO:0008356">
    <property type="term" value="P:asymmetric cell division"/>
    <property type="evidence" value="ECO:0007669"/>
    <property type="project" value="InterPro"/>
</dbReference>
<dbReference type="RefSeq" id="XP_027198684.1">
    <property type="nucleotide sequence ID" value="XM_027342883.1"/>
</dbReference>
<dbReference type="AlphaFoldDB" id="A0A6P6Y2V6"/>
<dbReference type="Gene3D" id="1.25.10.10">
    <property type="entry name" value="Leucine-rich Repeat Variant"/>
    <property type="match status" value="1"/>
</dbReference>
<keyword evidence="2" id="KW-1185">Reference proteome</keyword>
<name>A0A6P6Y2V6_DERPT</name>
<dbReference type="SUPFAM" id="SSF48371">
    <property type="entry name" value="ARM repeat"/>
    <property type="match status" value="1"/>
</dbReference>
<dbReference type="Pfam" id="PF19427">
    <property type="entry name" value="Insc_C"/>
    <property type="match status" value="1"/>
</dbReference>
<dbReference type="InterPro" id="IPR016024">
    <property type="entry name" value="ARM-type_fold"/>
</dbReference>
<dbReference type="InterPro" id="IPR045789">
    <property type="entry name" value="Insc_C"/>
</dbReference>
<dbReference type="Proteomes" id="UP000515146">
    <property type="component" value="Unplaced"/>
</dbReference>
<proteinExistence type="predicted"/>
<sequence length="622" mass="71406">MKTKQKKSVDLIMTVEIFFFHHSIYDCRLERTETFFFKFLLVSFAKISQKTKNEMVIYEKLSPIMAMMNQRYFHNRSQKRYGICSSPGFEFAYYESPVQVWLNELQSLTEVESLSALQAKSVATTPESFEALSIRNAQISIQQIRLNSTLIIDELDSIIDSLPVYYDNGLCYIEEKFQDTFQKIQSLIEICKRKGCDFIVNKQLSTDVIVICEQTIKFMKNSIWKHNNVNNAQIEANVRKLKESFGELVDVTIKKESLILVTSLNKKTSRLCLKWSLLALWQLTQNDPYMCRLFIENQKIINYLLDIVQNYYNISLDDSNHIKAAALRVLTYLSANRDAVQQILQEFINNKYLISILLNENNEEEIIQKEMVGFLVQVTTVFIDNNKDKIIVNNNDELGSLNGKSLINELVKGLTGILKTTTKNDQIFLMSCAALANISFMNTDSLIKYDTLTIVLNSIRQRFESSMDQSLLKDQIITLLANMSQKHQLIVVSSGGLIFLIQTLLAIDIDNNDNRTMERSKILSIERIQQKIAVALARLGNHKSTAKIIYKLNGVSKLIQLCKEPKQRNYSDTVLLASIAALKRLAQSIGRLPFKELNALDLIDSKLQDIFIQYSIKNESLV</sequence>
<dbReference type="InParanoid" id="A0A6P6Y2V6"/>
<organism evidence="2 3">
    <name type="scientific">Dermatophagoides pteronyssinus</name>
    <name type="common">European house dust mite</name>
    <dbReference type="NCBI Taxonomy" id="6956"/>
    <lineage>
        <taxon>Eukaryota</taxon>
        <taxon>Metazoa</taxon>
        <taxon>Ecdysozoa</taxon>
        <taxon>Arthropoda</taxon>
        <taxon>Chelicerata</taxon>
        <taxon>Arachnida</taxon>
        <taxon>Acari</taxon>
        <taxon>Acariformes</taxon>
        <taxon>Sarcoptiformes</taxon>
        <taxon>Astigmata</taxon>
        <taxon>Psoroptidia</taxon>
        <taxon>Analgoidea</taxon>
        <taxon>Pyroglyphidae</taxon>
        <taxon>Dermatophagoidinae</taxon>
        <taxon>Dermatophagoides</taxon>
    </lineage>
</organism>
<feature type="domain" description="Protein inscuteable homologue C-terminal" evidence="1">
    <location>
        <begin position="210"/>
        <end position="622"/>
    </location>
</feature>
<dbReference type="GO" id="GO:0008093">
    <property type="term" value="F:cytoskeletal anchor activity"/>
    <property type="evidence" value="ECO:0007669"/>
    <property type="project" value="TreeGrafter"/>
</dbReference>
<gene>
    <name evidence="3" type="primary">LOC113792920</name>
</gene>
<dbReference type="InterPro" id="IPR039921">
    <property type="entry name" value="Inscuteable"/>
</dbReference>
<protein>
    <submittedName>
        <fullName evidence="3">Protein inscuteable homolog</fullName>
    </submittedName>
</protein>